<gene>
    <name evidence="1" type="ORF">QR721_04865</name>
</gene>
<dbReference type="EMBL" id="CP129113">
    <property type="protein sequence ID" value="WLV25542.1"/>
    <property type="molecule type" value="Genomic_DNA"/>
</dbReference>
<reference evidence="1" key="1">
    <citation type="submission" date="2023-06" db="EMBL/GenBank/DDBJ databases">
        <title>A Treasure from Seagulls: Isolation and Description of Aciduricobacillus qingdaonensis gen. nov., sp. nov., a Rare Obligately Uric Acid-utilizing Member in the Family Bacillaceae.</title>
        <authorList>
            <person name="Liu W."/>
            <person name="Wang B."/>
        </authorList>
    </citation>
    <scope>NUCLEOTIDE SEQUENCE</scope>
    <source>
        <strain evidence="1">44XB</strain>
    </source>
</reference>
<keyword evidence="2" id="KW-1185">Reference proteome</keyword>
<evidence type="ECO:0000313" key="1">
    <source>
        <dbReference type="EMBL" id="WLV25542.1"/>
    </source>
</evidence>
<accession>A0ABY9KXR9</accession>
<evidence type="ECO:0000313" key="2">
    <source>
        <dbReference type="Proteomes" id="UP001180087"/>
    </source>
</evidence>
<dbReference type="RefSeq" id="WP_348029333.1">
    <property type="nucleotide sequence ID" value="NZ_CP129113.1"/>
</dbReference>
<organism evidence="1 2">
    <name type="scientific">Aciduricibacillus chroicocephali</name>
    <dbReference type="NCBI Taxonomy" id="3054939"/>
    <lineage>
        <taxon>Bacteria</taxon>
        <taxon>Bacillati</taxon>
        <taxon>Bacillota</taxon>
        <taxon>Bacilli</taxon>
        <taxon>Bacillales</taxon>
        <taxon>Bacillaceae</taxon>
        <taxon>Aciduricibacillus</taxon>
    </lineage>
</organism>
<sequence length="180" mass="20877">MNIYIDNCYSWVGYHIANDFLEHGWTVCSQNMPRNEGEDHLAMFLGRNSRFHSDDFIENPDARILIETECSEEPSLTVLANERKWHISCPFLIGEWMPLDGDHLYNGCESELVYTCELSDFLRQSLNGNLPNGHVQFISRHSKRVPLDCSGVAVSLSELAPEEKLMKVKDHFNRFRHLYI</sequence>
<dbReference type="Proteomes" id="UP001180087">
    <property type="component" value="Chromosome"/>
</dbReference>
<evidence type="ECO:0008006" key="3">
    <source>
        <dbReference type="Google" id="ProtNLM"/>
    </source>
</evidence>
<name>A0ABY9KXR9_9BACI</name>
<proteinExistence type="predicted"/>
<protein>
    <recommendedName>
        <fullName evidence="3">Phosphotyrosine protein phosphatase I domain-containing protein</fullName>
    </recommendedName>
</protein>